<dbReference type="SUPFAM" id="SSF50447">
    <property type="entry name" value="Translation proteins"/>
    <property type="match status" value="1"/>
</dbReference>
<reference evidence="3" key="1">
    <citation type="submission" date="2025-08" db="UniProtKB">
        <authorList>
            <consortium name="Ensembl"/>
        </authorList>
    </citation>
    <scope>IDENTIFICATION</scope>
</reference>
<dbReference type="InterPro" id="IPR009001">
    <property type="entry name" value="Transl_elong_EF1A/Init_IF2_C"/>
</dbReference>
<sequence>MPFVITDKKLNPVTNHLDDIDITKAQYEESMTKGSLLLSKNIRLSNQNISGGHIFYIEDLSSIIEMVHELSSKNELLSEEKELIFDDETTRKVHIVADKSYDLAGINEIPTSALSIDDDNYALNAQDIENVTLKNYDTADFYCGIHDIFTFSGREDIMITTKIARGTLNKGDSLYIHENGKFITVTGIEKGRVKVEKATIGEEVSLLVTGVKKEEVGRGYTISKKDTLKEYDLLYGKLYVFTKDEGGRHTPLMDSKNERYFPNIRFKDTNSEKTARMFYPSGTNMVAGGETVENVKFYLPTSTPAFVGRTFTLIESGKTIAKVEVTGVHKHDANYSRNGTCYECNYSSGYSLKWLFTSIWNEFI</sequence>
<accession>A0A8C5ICT7</accession>
<dbReference type="InterPro" id="IPR009000">
    <property type="entry name" value="Transl_B-barrel_sf"/>
</dbReference>
<evidence type="ECO:0000313" key="3">
    <source>
        <dbReference type="Ensembl" id="ENSJHYP00000001481.1"/>
    </source>
</evidence>
<proteinExistence type="predicted"/>
<reference evidence="3" key="2">
    <citation type="submission" date="2025-09" db="UniProtKB">
        <authorList>
            <consortium name="Ensembl"/>
        </authorList>
    </citation>
    <scope>IDENTIFICATION</scope>
</reference>
<dbReference type="Ensembl" id="ENSJHYT00000001863.1">
    <property type="protein sequence ID" value="ENSJHYP00000001481.1"/>
    <property type="gene ID" value="ENSJHYG00000001297.1"/>
</dbReference>
<name>A0A8C5ICT7_JUNHY</name>
<organism evidence="3 4">
    <name type="scientific">Junco hyemalis</name>
    <name type="common">Dark-eyed junco</name>
    <dbReference type="NCBI Taxonomy" id="40217"/>
    <lineage>
        <taxon>Eukaryota</taxon>
        <taxon>Metazoa</taxon>
        <taxon>Chordata</taxon>
        <taxon>Craniata</taxon>
        <taxon>Vertebrata</taxon>
        <taxon>Euteleostomi</taxon>
        <taxon>Archelosauria</taxon>
        <taxon>Archosauria</taxon>
        <taxon>Dinosauria</taxon>
        <taxon>Saurischia</taxon>
        <taxon>Theropoda</taxon>
        <taxon>Coelurosauria</taxon>
        <taxon>Aves</taxon>
        <taxon>Neognathae</taxon>
        <taxon>Neoaves</taxon>
        <taxon>Telluraves</taxon>
        <taxon>Australaves</taxon>
        <taxon>Passeriformes</taxon>
        <taxon>Passerellidae</taxon>
        <taxon>Junco</taxon>
    </lineage>
</organism>
<dbReference type="PANTHER" id="PTHR43721:SF22">
    <property type="entry name" value="ELONGATION FACTOR TU, MITOCHONDRIAL"/>
    <property type="match status" value="1"/>
</dbReference>
<keyword evidence="2" id="KW-0342">GTP-binding</keyword>
<dbReference type="SUPFAM" id="SSF50465">
    <property type="entry name" value="EF-Tu/eEF-1alpha/eIF2-gamma C-terminal domain"/>
    <property type="match status" value="1"/>
</dbReference>
<dbReference type="AlphaFoldDB" id="A0A8C5ICT7"/>
<evidence type="ECO:0000256" key="2">
    <source>
        <dbReference type="ARBA" id="ARBA00023134"/>
    </source>
</evidence>
<dbReference type="InterPro" id="IPR050055">
    <property type="entry name" value="EF-Tu_GTPase"/>
</dbReference>
<dbReference type="Gene3D" id="2.40.30.10">
    <property type="entry name" value="Translation factors"/>
    <property type="match status" value="2"/>
</dbReference>
<keyword evidence="1" id="KW-0547">Nucleotide-binding</keyword>
<evidence type="ECO:0000256" key="1">
    <source>
        <dbReference type="ARBA" id="ARBA00022741"/>
    </source>
</evidence>
<protein>
    <submittedName>
        <fullName evidence="3">Uncharacterized protein</fullName>
    </submittedName>
</protein>
<evidence type="ECO:0000313" key="4">
    <source>
        <dbReference type="Proteomes" id="UP000694408"/>
    </source>
</evidence>
<dbReference type="Proteomes" id="UP000694408">
    <property type="component" value="Unplaced"/>
</dbReference>
<keyword evidence="4" id="KW-1185">Reference proteome</keyword>
<dbReference type="GO" id="GO:0005525">
    <property type="term" value="F:GTP binding"/>
    <property type="evidence" value="ECO:0007669"/>
    <property type="project" value="UniProtKB-KW"/>
</dbReference>
<dbReference type="GO" id="GO:0003746">
    <property type="term" value="F:translation elongation factor activity"/>
    <property type="evidence" value="ECO:0007669"/>
    <property type="project" value="TreeGrafter"/>
</dbReference>
<dbReference type="PANTHER" id="PTHR43721">
    <property type="entry name" value="ELONGATION FACTOR TU-RELATED"/>
    <property type="match status" value="1"/>
</dbReference>